<dbReference type="EMBL" id="KZ824940">
    <property type="protein sequence ID" value="RAH73089.1"/>
    <property type="molecule type" value="Genomic_DNA"/>
</dbReference>
<reference evidence="1" key="1">
    <citation type="submission" date="2018-02" db="EMBL/GenBank/DDBJ databases">
        <title>The genomes of Aspergillus section Nigri reveals drivers in fungal speciation.</title>
        <authorList>
            <consortium name="DOE Joint Genome Institute"/>
            <person name="Vesth T.C."/>
            <person name="Nybo J."/>
            <person name="Theobald S."/>
            <person name="Brandl J."/>
            <person name="Frisvad J.C."/>
            <person name="Nielsen K.F."/>
            <person name="Lyhne E.K."/>
            <person name="Kogle M.E."/>
            <person name="Kuo A."/>
            <person name="Riley R."/>
            <person name="Clum A."/>
            <person name="Nolan M."/>
            <person name="Lipzen A."/>
            <person name="Salamov A."/>
            <person name="Henrissat B."/>
            <person name="Wiebenga A."/>
            <person name="De vries R.P."/>
            <person name="Grigoriev I.V."/>
            <person name="Mortensen U.H."/>
            <person name="Andersen M.R."/>
            <person name="Baker S.E."/>
        </authorList>
    </citation>
    <scope>NUCLEOTIDE SEQUENCE</scope>
    <source>
        <strain evidence="1">CBS 121060</strain>
    </source>
</reference>
<evidence type="ECO:0000313" key="2">
    <source>
        <dbReference type="Proteomes" id="UP000249661"/>
    </source>
</evidence>
<keyword evidence="2" id="KW-1185">Reference proteome</keyword>
<name>A0ACD1HGW4_9EURO</name>
<protein>
    <submittedName>
        <fullName evidence="1">Uncharacterized protein</fullName>
    </submittedName>
</protein>
<evidence type="ECO:0000313" key="1">
    <source>
        <dbReference type="EMBL" id="RAH73089.1"/>
    </source>
</evidence>
<gene>
    <name evidence="1" type="ORF">BO66DRAFT_234924</name>
</gene>
<dbReference type="Proteomes" id="UP000249661">
    <property type="component" value="Unassembled WGS sequence"/>
</dbReference>
<accession>A0ACD1HGW4</accession>
<proteinExistence type="predicted"/>
<sequence>MCILALPTMMCGDINSRPWLGLAIVPLLVLDAGSTTSPDTSTNELLCAPILCPARGSSSYPFRHYLLSPPCGNSWRIIALYRLSQPSVH</sequence>
<organism evidence="1 2">
    <name type="scientific">Aspergillus aculeatinus CBS 121060</name>
    <dbReference type="NCBI Taxonomy" id="1448322"/>
    <lineage>
        <taxon>Eukaryota</taxon>
        <taxon>Fungi</taxon>
        <taxon>Dikarya</taxon>
        <taxon>Ascomycota</taxon>
        <taxon>Pezizomycotina</taxon>
        <taxon>Eurotiomycetes</taxon>
        <taxon>Eurotiomycetidae</taxon>
        <taxon>Eurotiales</taxon>
        <taxon>Aspergillaceae</taxon>
        <taxon>Aspergillus</taxon>
        <taxon>Aspergillus subgen. Circumdati</taxon>
    </lineage>
</organism>